<protein>
    <recommendedName>
        <fullName evidence="4">DUF1002 domain-containing protein</fullName>
    </recommendedName>
</protein>
<dbReference type="eggNOG" id="COG4086">
    <property type="taxonomic scope" value="Bacteria"/>
</dbReference>
<reference evidence="3" key="1">
    <citation type="submission" date="2007-10" db="EMBL/GenBank/DDBJ databases">
        <title>Complete genome of Alkaliphilus oremlandii OhILAs.</title>
        <authorList>
            <person name="Copeland A."/>
            <person name="Lucas S."/>
            <person name="Lapidus A."/>
            <person name="Barry K."/>
            <person name="Detter J.C."/>
            <person name="Glavina del Rio T."/>
            <person name="Hammon N."/>
            <person name="Israni S."/>
            <person name="Dalin E."/>
            <person name="Tice H."/>
            <person name="Pitluck S."/>
            <person name="Chain P."/>
            <person name="Malfatti S."/>
            <person name="Shin M."/>
            <person name="Vergez L."/>
            <person name="Schmutz J."/>
            <person name="Larimer F."/>
            <person name="Land M."/>
            <person name="Hauser L."/>
            <person name="Kyrpides N."/>
            <person name="Mikhailova N."/>
            <person name="Stolz J.F."/>
            <person name="Dawson A."/>
            <person name="Fisher E."/>
            <person name="Crable B."/>
            <person name="Perera E."/>
            <person name="Lisak J."/>
            <person name="Ranganathan M."/>
            <person name="Basu P."/>
            <person name="Richardson P."/>
        </authorList>
    </citation>
    <scope>NUCLEOTIDE SEQUENCE [LARGE SCALE GENOMIC DNA]</scope>
    <source>
        <strain evidence="3">OhILAs</strain>
    </source>
</reference>
<name>A8MLB4_ALKOO</name>
<dbReference type="KEGG" id="aoe:Clos_0466"/>
<dbReference type="AlphaFoldDB" id="A8MLB4"/>
<dbReference type="Pfam" id="PF06207">
    <property type="entry name" value="DUF1002"/>
    <property type="match status" value="1"/>
</dbReference>
<evidence type="ECO:0000256" key="1">
    <source>
        <dbReference type="SAM" id="Coils"/>
    </source>
</evidence>
<evidence type="ECO:0000313" key="2">
    <source>
        <dbReference type="EMBL" id="ABW18028.1"/>
    </source>
</evidence>
<proteinExistence type="predicted"/>
<dbReference type="HOGENOM" id="CLU_050671_0_0_9"/>
<evidence type="ECO:0000313" key="3">
    <source>
        <dbReference type="Proteomes" id="UP000000269"/>
    </source>
</evidence>
<feature type="coiled-coil region" evidence="1">
    <location>
        <begin position="222"/>
        <end position="256"/>
    </location>
</feature>
<gene>
    <name evidence="2" type="ordered locus">Clos_0466</name>
</gene>
<dbReference type="OrthoDB" id="9810153at2"/>
<dbReference type="RefSeq" id="WP_012158343.1">
    <property type="nucleotide sequence ID" value="NC_009922.1"/>
</dbReference>
<sequence length="292" mass="32540">MKNKGLIQCITILVIFISIFNIVAYADNTVVVTLGKNLNESQRNQILDLFNVSEGAVTIIEVNNQEERAYLEGIATEAQLGKITMSSAYVEILEEGSGIQVETYNISWVTKEMYQSALVTAGVKDAKVIAAAPFPVSGTGALTGILKAFEKATGKKISEEQKKVANEEVFQTGRLGEQIGQEKAAELIKVVKEEVIEKRLKNNEEIKKVVVDMAGRLDINLNMEQIEEISKLMEKINKLNLNMKEVRQQLKGIGEKIDQTIKDNEEVKSLLQKIIEMIGNLFRSLFGKFTNK</sequence>
<accession>A8MLB4</accession>
<keyword evidence="3" id="KW-1185">Reference proteome</keyword>
<dbReference type="EMBL" id="CP000853">
    <property type="protein sequence ID" value="ABW18028.1"/>
    <property type="molecule type" value="Genomic_DNA"/>
</dbReference>
<evidence type="ECO:0008006" key="4">
    <source>
        <dbReference type="Google" id="ProtNLM"/>
    </source>
</evidence>
<dbReference type="InterPro" id="IPR009343">
    <property type="entry name" value="DUF1002"/>
</dbReference>
<dbReference type="STRING" id="350688.Clos_0466"/>
<keyword evidence="1" id="KW-0175">Coiled coil</keyword>
<dbReference type="Proteomes" id="UP000000269">
    <property type="component" value="Chromosome"/>
</dbReference>
<organism evidence="2 3">
    <name type="scientific">Alkaliphilus oremlandii (strain OhILAs)</name>
    <name type="common">Clostridium oremlandii (strain OhILAs)</name>
    <dbReference type="NCBI Taxonomy" id="350688"/>
    <lineage>
        <taxon>Bacteria</taxon>
        <taxon>Bacillati</taxon>
        <taxon>Bacillota</taxon>
        <taxon>Clostridia</taxon>
        <taxon>Peptostreptococcales</taxon>
        <taxon>Natronincolaceae</taxon>
        <taxon>Alkaliphilus</taxon>
    </lineage>
</organism>